<name>A0ABV4GML6_9BRAD</name>
<protein>
    <submittedName>
        <fullName evidence="1">Uncharacterized protein</fullName>
    </submittedName>
</protein>
<proteinExistence type="predicted"/>
<accession>A0ABV4GML6</accession>
<keyword evidence="2" id="KW-1185">Reference proteome</keyword>
<dbReference type="Proteomes" id="UP001565474">
    <property type="component" value="Unassembled WGS sequence"/>
</dbReference>
<evidence type="ECO:0000313" key="1">
    <source>
        <dbReference type="EMBL" id="MEY9473193.1"/>
    </source>
</evidence>
<evidence type="ECO:0000313" key="2">
    <source>
        <dbReference type="Proteomes" id="UP001565474"/>
    </source>
</evidence>
<organism evidence="1 2">
    <name type="scientific">Bradyrhizobium yuanmingense</name>
    <dbReference type="NCBI Taxonomy" id="108015"/>
    <lineage>
        <taxon>Bacteria</taxon>
        <taxon>Pseudomonadati</taxon>
        <taxon>Pseudomonadota</taxon>
        <taxon>Alphaproteobacteria</taxon>
        <taxon>Hyphomicrobiales</taxon>
        <taxon>Nitrobacteraceae</taxon>
        <taxon>Bradyrhizobium</taxon>
    </lineage>
</organism>
<gene>
    <name evidence="1" type="ORF">ABH992_005592</name>
</gene>
<reference evidence="1 2" key="1">
    <citation type="submission" date="2024-07" db="EMBL/GenBank/DDBJ databases">
        <title>Genomic Encyclopedia of Type Strains, Phase V (KMG-V): Genome sequencing to study the core and pangenomes of soil and plant-associated prokaryotes.</title>
        <authorList>
            <person name="Whitman W."/>
        </authorList>
    </citation>
    <scope>NUCLEOTIDE SEQUENCE [LARGE SCALE GENOMIC DNA]</scope>
    <source>
        <strain evidence="1 2">USDA 222</strain>
    </source>
</reference>
<dbReference type="EMBL" id="JBGBZN010000002">
    <property type="protein sequence ID" value="MEY9473193.1"/>
    <property type="molecule type" value="Genomic_DNA"/>
</dbReference>
<sequence length="186" mass="20532">MTESRTIYPAAGRIAGAADQFSSCRTVTNTNSRGLELTQIDSTEAQALFPGGNLNISVRERTVFRTNDATADSPLPRLTPSIPRAVRSNRAEPVRAETKRCSQCSQGCLNLSARSDELRPGSNGDSIWERLEIMPPFDQDLEIAVIEGNSIHRVVFPCRRVFGGWINANTGEHVAVQPTHWRIWLG</sequence>
<comment type="caution">
    <text evidence="1">The sequence shown here is derived from an EMBL/GenBank/DDBJ whole genome shotgun (WGS) entry which is preliminary data.</text>
</comment>
<dbReference type="RefSeq" id="WP_162131276.1">
    <property type="nucleotide sequence ID" value="NZ_JADYWB010000031.1"/>
</dbReference>